<reference evidence="2 3" key="1">
    <citation type="submission" date="2015-02" db="EMBL/GenBank/DDBJ databases">
        <title>Whole genome shotgun sequencing of cultured foodborne pathogen.</title>
        <authorList>
            <person name="Timme R."/>
            <person name="Allard M.W."/>
            <person name="Strain E."/>
            <person name="Evans P.S."/>
            <person name="Brown E."/>
        </authorList>
    </citation>
    <scope>NUCLEOTIDE SEQUENCE [LARGE SCALE GENOMIC DNA]</scope>
    <source>
        <strain evidence="2 3">GCSL-TSO-24</strain>
    </source>
</reference>
<dbReference type="Gene3D" id="1.10.260.40">
    <property type="entry name" value="lambda repressor-like DNA-binding domains"/>
    <property type="match status" value="1"/>
</dbReference>
<dbReference type="SUPFAM" id="SSF47413">
    <property type="entry name" value="lambda repressor-like DNA-binding domains"/>
    <property type="match status" value="1"/>
</dbReference>
<dbReference type="PATRIC" id="fig|582.24.peg.3354"/>
<feature type="domain" description="HTH cro/C1-type" evidence="1">
    <location>
        <begin position="112"/>
        <end position="156"/>
    </location>
</feature>
<protein>
    <submittedName>
        <fullName evidence="2">DNA-binding protein</fullName>
    </submittedName>
</protein>
<dbReference type="PROSITE" id="PS50943">
    <property type="entry name" value="HTH_CROC1"/>
    <property type="match status" value="1"/>
</dbReference>
<dbReference type="CDD" id="cd00093">
    <property type="entry name" value="HTH_XRE"/>
    <property type="match status" value="1"/>
</dbReference>
<name>A0A0D8L7P1_MORMO</name>
<dbReference type="GO" id="GO:0003677">
    <property type="term" value="F:DNA binding"/>
    <property type="evidence" value="ECO:0007669"/>
    <property type="project" value="UniProtKB-KW"/>
</dbReference>
<dbReference type="InterPro" id="IPR001387">
    <property type="entry name" value="Cro/C1-type_HTH"/>
</dbReference>
<comment type="caution">
    <text evidence="2">The sequence shown here is derived from an EMBL/GenBank/DDBJ whole genome shotgun (WGS) entry which is preliminary data.</text>
</comment>
<evidence type="ECO:0000313" key="3">
    <source>
        <dbReference type="Proteomes" id="UP000032582"/>
    </source>
</evidence>
<organism evidence="2 3">
    <name type="scientific">Morganella morganii</name>
    <name type="common">Proteus morganii</name>
    <dbReference type="NCBI Taxonomy" id="582"/>
    <lineage>
        <taxon>Bacteria</taxon>
        <taxon>Pseudomonadati</taxon>
        <taxon>Pseudomonadota</taxon>
        <taxon>Gammaproteobacteria</taxon>
        <taxon>Enterobacterales</taxon>
        <taxon>Morganellaceae</taxon>
        <taxon>Morganella</taxon>
    </lineage>
</organism>
<dbReference type="Proteomes" id="UP000032582">
    <property type="component" value="Unassembled WGS sequence"/>
</dbReference>
<accession>A0A0D8L7P1</accession>
<dbReference type="AlphaFoldDB" id="A0A0D8L7P1"/>
<evidence type="ECO:0000313" key="2">
    <source>
        <dbReference type="EMBL" id="KJF77764.1"/>
    </source>
</evidence>
<dbReference type="Pfam" id="PF01381">
    <property type="entry name" value="HTH_3"/>
    <property type="match status" value="1"/>
</dbReference>
<gene>
    <name evidence="2" type="ORF">UA45_10675</name>
</gene>
<dbReference type="SMART" id="SM00530">
    <property type="entry name" value="HTH_XRE"/>
    <property type="match status" value="2"/>
</dbReference>
<dbReference type="InterPro" id="IPR010982">
    <property type="entry name" value="Lambda_DNA-bd_dom_sf"/>
</dbReference>
<keyword evidence="2" id="KW-0238">DNA-binding</keyword>
<proteinExistence type="predicted"/>
<dbReference type="EMBL" id="JZSH01000108">
    <property type="protein sequence ID" value="KJF77764.1"/>
    <property type="molecule type" value="Genomic_DNA"/>
</dbReference>
<sequence>MKNINEIRRDNLIFILEKYYDGRQKALADALGFAPNIISRYLSSSDLKSHRNISDAVARKIEHVTRVQKYWMDTDHYNRPAESTDDIYSPTEIGAILADNISTFMLTDGVKSQTQLSVKSGLGQSTINRIVKNETSATVDSVDSIAKALGRKAYELLIPSNDTDVIKYDQKRYAALSPAEKEQIQDFIEFIINKTGNKLRQM</sequence>
<evidence type="ECO:0000259" key="1">
    <source>
        <dbReference type="PROSITE" id="PS50943"/>
    </source>
</evidence>